<dbReference type="GO" id="GO:0005634">
    <property type="term" value="C:nucleus"/>
    <property type="evidence" value="ECO:0007669"/>
    <property type="project" value="UniProtKB-SubCell"/>
</dbReference>
<proteinExistence type="inferred from homology"/>
<evidence type="ECO:0000256" key="4">
    <source>
        <dbReference type="ARBA" id="ARBA00022840"/>
    </source>
</evidence>
<accession>A0A9W7Y7P5</accession>
<name>A0A9W7Y7P5_9FUNG</name>
<keyword evidence="7" id="KW-0131">Cell cycle</keyword>
<keyword evidence="6" id="KW-0539">Nucleus</keyword>
<dbReference type="SUPFAM" id="SSF52540">
    <property type="entry name" value="P-loop containing nucleoside triphosphate hydrolases"/>
    <property type="match status" value="1"/>
</dbReference>
<dbReference type="SMART" id="SM00382">
    <property type="entry name" value="AAA"/>
    <property type="match status" value="1"/>
</dbReference>
<keyword evidence="2" id="KW-0235">DNA replication</keyword>
<dbReference type="CDD" id="cd00009">
    <property type="entry name" value="AAA"/>
    <property type="match status" value="1"/>
</dbReference>
<dbReference type="Proteomes" id="UP001143981">
    <property type="component" value="Unassembled WGS sequence"/>
</dbReference>
<keyword evidence="12" id="KW-1185">Reference proteome</keyword>
<sequence>MPPDKPNPLGESLFGDRLRSTLLASAKQPPAGAADATQALNSMDAVPAASLAAEPRGRPEPRGLFGSASFFDSDDEDMLDFSATTNGNSGGANSDRSAAALESQAMSIDDARYSMAPDSDSMDVAREADSFSGGFYGSRLLSAGQMAQDYFAEDEHMGDDAPGGLTLLPTAEYSDDDGCSLDGDDGNDAARQGREIADILSYRAIQKTVEEQAAHTRDSVAVFTAHERYDAYKIALERQSRIDKEAAAAKRHKSSHAADATAPVLGPSVLPVPVASTSKARVASDYPTARYALPPESGDFITTRTASGKALYFAVRTEVDIAKQMDKVASLAGDARLSSSQINRMVADIENDLDTATALRNSETGQYANEPAAANASRTERDAASVAPGRLWVDKYRSRVFLDLISDARTNRAVMQWLKEWDYCVFGRESLVAKRAAQLGGQAGDGAPMVNKDKWKRPQRRILLLSGPPGLGKTTLAHVAARQAGYDVTEINASDDRTATKIRDRVLGVTQTHAMNVAGGSTRPQLLVIDEIDGASAAQSAHGDFISVLVKLATAEATQPQSAAGNQGGGKQQRRRQRGEHGPLLRPIICICNNVYAPVLRPLRQIAQLYHVGAPAPARLAQRLEEVCELEGVAADKWGLLELAKQNEGDIRSCLNSLQMVSERATRVGPEQLKSSAVGMRDVQRSLFAIWAMIFTSPDSSSLAFARTLLGKRSASGAAAGKPSLERDYAEAVLQSVRSSGERDRLMQGCFENYLRMEFRDLTHTRVADLCTEWLEFYDIVDSACRRSPTTGDSIMPYMDYALLAVHRACSTQIGLSRGDFEYPHSEFEAFQGRQAAAGILQALLAGATSLRTRWSFTASSAATGLTDYLLHILSPQLVTSNKHLLKGAERDRMCRLVEVMDAWQLSLVQNRDVDG</sequence>
<dbReference type="GO" id="GO:0003677">
    <property type="term" value="F:DNA binding"/>
    <property type="evidence" value="ECO:0007669"/>
    <property type="project" value="UniProtKB-KW"/>
</dbReference>
<dbReference type="InterPro" id="IPR027417">
    <property type="entry name" value="P-loop_NTPase"/>
</dbReference>
<dbReference type="GO" id="GO:0016887">
    <property type="term" value="F:ATP hydrolysis activity"/>
    <property type="evidence" value="ECO:0007669"/>
    <property type="project" value="InterPro"/>
</dbReference>
<comment type="subcellular location">
    <subcellularLocation>
        <location evidence="1">Nucleus</location>
    </subcellularLocation>
</comment>
<dbReference type="EMBL" id="JANBOI010001345">
    <property type="protein sequence ID" value="KAJ1726839.1"/>
    <property type="molecule type" value="Genomic_DNA"/>
</dbReference>
<feature type="region of interest" description="Disordered" evidence="9">
    <location>
        <begin position="362"/>
        <end position="381"/>
    </location>
</feature>
<evidence type="ECO:0000256" key="5">
    <source>
        <dbReference type="ARBA" id="ARBA00023125"/>
    </source>
</evidence>
<evidence type="ECO:0000256" key="9">
    <source>
        <dbReference type="SAM" id="MobiDB-lite"/>
    </source>
</evidence>
<dbReference type="CDD" id="cd18140">
    <property type="entry name" value="HLD_clamp_RFC"/>
    <property type="match status" value="1"/>
</dbReference>
<dbReference type="InterPro" id="IPR053016">
    <property type="entry name" value="CTF18-RFC_complex"/>
</dbReference>
<dbReference type="InterPro" id="IPR003959">
    <property type="entry name" value="ATPase_AAA_core"/>
</dbReference>
<evidence type="ECO:0000256" key="2">
    <source>
        <dbReference type="ARBA" id="ARBA00022705"/>
    </source>
</evidence>
<dbReference type="Gene3D" id="1.10.8.60">
    <property type="match status" value="1"/>
</dbReference>
<evidence type="ECO:0000256" key="1">
    <source>
        <dbReference type="ARBA" id="ARBA00004123"/>
    </source>
</evidence>
<organism evidence="11 12">
    <name type="scientific">Coemansia biformis</name>
    <dbReference type="NCBI Taxonomy" id="1286918"/>
    <lineage>
        <taxon>Eukaryota</taxon>
        <taxon>Fungi</taxon>
        <taxon>Fungi incertae sedis</taxon>
        <taxon>Zoopagomycota</taxon>
        <taxon>Kickxellomycotina</taxon>
        <taxon>Kickxellomycetes</taxon>
        <taxon>Kickxellales</taxon>
        <taxon>Kickxellaceae</taxon>
        <taxon>Coemansia</taxon>
    </lineage>
</organism>
<keyword evidence="5" id="KW-0238">DNA-binding</keyword>
<evidence type="ECO:0000259" key="10">
    <source>
        <dbReference type="SMART" id="SM00382"/>
    </source>
</evidence>
<protein>
    <submittedName>
        <fullName evidence="11">Chromosome transmission fidelity protein 18</fullName>
    </submittedName>
</protein>
<dbReference type="Gene3D" id="3.40.50.300">
    <property type="entry name" value="P-loop containing nucleotide triphosphate hydrolases"/>
    <property type="match status" value="1"/>
</dbReference>
<comment type="similarity">
    <text evidence="8">Belongs to the activator 1 small subunits family. CTF18 subfamily.</text>
</comment>
<dbReference type="GO" id="GO:0005524">
    <property type="term" value="F:ATP binding"/>
    <property type="evidence" value="ECO:0007669"/>
    <property type="project" value="UniProtKB-KW"/>
</dbReference>
<reference evidence="11" key="1">
    <citation type="submission" date="2022-07" db="EMBL/GenBank/DDBJ databases">
        <title>Phylogenomic reconstructions and comparative analyses of Kickxellomycotina fungi.</title>
        <authorList>
            <person name="Reynolds N.K."/>
            <person name="Stajich J.E."/>
            <person name="Barry K."/>
            <person name="Grigoriev I.V."/>
            <person name="Crous P."/>
            <person name="Smith M.E."/>
        </authorList>
    </citation>
    <scope>NUCLEOTIDE SEQUENCE</scope>
    <source>
        <strain evidence="11">BCRC 34381</strain>
    </source>
</reference>
<evidence type="ECO:0000256" key="7">
    <source>
        <dbReference type="ARBA" id="ARBA00023306"/>
    </source>
</evidence>
<evidence type="ECO:0000256" key="3">
    <source>
        <dbReference type="ARBA" id="ARBA00022741"/>
    </source>
</evidence>
<evidence type="ECO:0000313" key="12">
    <source>
        <dbReference type="Proteomes" id="UP001143981"/>
    </source>
</evidence>
<dbReference type="AlphaFoldDB" id="A0A9W7Y7P5"/>
<dbReference type="PANTHER" id="PTHR46765:SF1">
    <property type="entry name" value="P-LOOP CONTAINING NUCLEOSIDE TRIPHOSPHATE HYDROLASES SUPERFAMILY PROTEIN"/>
    <property type="match status" value="1"/>
</dbReference>
<feature type="region of interest" description="Disordered" evidence="9">
    <location>
        <begin position="47"/>
        <end position="69"/>
    </location>
</feature>
<evidence type="ECO:0000256" key="6">
    <source>
        <dbReference type="ARBA" id="ARBA00023242"/>
    </source>
</evidence>
<dbReference type="OrthoDB" id="2195431at2759"/>
<dbReference type="InterPro" id="IPR003593">
    <property type="entry name" value="AAA+_ATPase"/>
</dbReference>
<evidence type="ECO:0000256" key="8">
    <source>
        <dbReference type="ARBA" id="ARBA00043975"/>
    </source>
</evidence>
<feature type="region of interest" description="Disordered" evidence="9">
    <location>
        <begin position="559"/>
        <end position="579"/>
    </location>
</feature>
<keyword evidence="4" id="KW-0067">ATP-binding</keyword>
<dbReference type="PANTHER" id="PTHR46765">
    <property type="entry name" value="P-LOOP CONTAINING NUCLEOSIDE TRIPHOSPHATE HYDROLASES SUPERFAMILY PROTEIN"/>
    <property type="match status" value="1"/>
</dbReference>
<feature type="non-terminal residue" evidence="11">
    <location>
        <position position="916"/>
    </location>
</feature>
<dbReference type="Pfam" id="PF00004">
    <property type="entry name" value="AAA"/>
    <property type="match status" value="1"/>
</dbReference>
<feature type="domain" description="AAA+ ATPase" evidence="10">
    <location>
        <begin position="459"/>
        <end position="613"/>
    </location>
</feature>
<evidence type="ECO:0000313" key="11">
    <source>
        <dbReference type="EMBL" id="KAJ1726839.1"/>
    </source>
</evidence>
<gene>
    <name evidence="11" type="primary">ctf18</name>
    <name evidence="11" type="ORF">LPJ61_004928</name>
</gene>
<keyword evidence="3" id="KW-0547">Nucleotide-binding</keyword>
<dbReference type="GO" id="GO:0006260">
    <property type="term" value="P:DNA replication"/>
    <property type="evidence" value="ECO:0007669"/>
    <property type="project" value="UniProtKB-KW"/>
</dbReference>
<comment type="caution">
    <text evidence="11">The sequence shown here is derived from an EMBL/GenBank/DDBJ whole genome shotgun (WGS) entry which is preliminary data.</text>
</comment>
<dbReference type="InterPro" id="IPR047854">
    <property type="entry name" value="RFC_lid"/>
</dbReference>